<accession>A0A1A6GRZ8</accession>
<dbReference type="PANTHER" id="PTHR20852">
    <property type="entry name" value="GLUTAMINE SYNTHETASE"/>
    <property type="match status" value="1"/>
</dbReference>
<dbReference type="Gene3D" id="3.30.590.10">
    <property type="entry name" value="Glutamine synthetase/guanido kinase, catalytic domain"/>
    <property type="match status" value="1"/>
</dbReference>
<dbReference type="InterPro" id="IPR050292">
    <property type="entry name" value="Glutamine_Synthetase"/>
</dbReference>
<organism evidence="3 4">
    <name type="scientific">Neotoma lepida</name>
    <name type="common">Desert woodrat</name>
    <dbReference type="NCBI Taxonomy" id="56216"/>
    <lineage>
        <taxon>Eukaryota</taxon>
        <taxon>Metazoa</taxon>
        <taxon>Chordata</taxon>
        <taxon>Craniata</taxon>
        <taxon>Vertebrata</taxon>
        <taxon>Euteleostomi</taxon>
        <taxon>Mammalia</taxon>
        <taxon>Eutheria</taxon>
        <taxon>Euarchontoglires</taxon>
        <taxon>Glires</taxon>
        <taxon>Rodentia</taxon>
        <taxon>Myomorpha</taxon>
        <taxon>Muroidea</taxon>
        <taxon>Cricetidae</taxon>
        <taxon>Neotominae</taxon>
        <taxon>Neotoma</taxon>
    </lineage>
</organism>
<protein>
    <recommendedName>
        <fullName evidence="1">Glutamine synthetase</fullName>
    </recommendedName>
    <alternativeName>
        <fullName evidence="2">Glutamate--ammonia ligase</fullName>
    </alternativeName>
</protein>
<evidence type="ECO:0000256" key="2">
    <source>
        <dbReference type="ARBA" id="ARBA00030668"/>
    </source>
</evidence>
<dbReference type="Proteomes" id="UP000092124">
    <property type="component" value="Unassembled WGS sequence"/>
</dbReference>
<evidence type="ECO:0000256" key="1">
    <source>
        <dbReference type="ARBA" id="ARBA00021364"/>
    </source>
</evidence>
<evidence type="ECO:0000313" key="4">
    <source>
        <dbReference type="Proteomes" id="UP000092124"/>
    </source>
</evidence>
<dbReference type="SUPFAM" id="SSF55931">
    <property type="entry name" value="Glutamine synthetase/guanido kinase"/>
    <property type="match status" value="1"/>
</dbReference>
<dbReference type="InterPro" id="IPR014746">
    <property type="entry name" value="Gln_synth/guanido_kin_cat_dom"/>
</dbReference>
<dbReference type="PANTHER" id="PTHR20852:SF45">
    <property type="entry name" value="GLUTAMINE SYNTHETASE"/>
    <property type="match status" value="1"/>
</dbReference>
<comment type="caution">
    <text evidence="3">The sequence shown here is derived from an EMBL/GenBank/DDBJ whole genome shotgun (WGS) entry which is preliminary data.</text>
</comment>
<name>A0A1A6GRZ8_NEOLE</name>
<sequence>MPAQWEFHIGPCEEIRMADHLWVARFLLHRICEDFGSLARKLRRQEAGLKYPDLSVKVMFLGVFGRLWSENKAQGDDEKLFLHWPPCITVRAL</sequence>
<reference evidence="3 4" key="1">
    <citation type="submission" date="2016-06" db="EMBL/GenBank/DDBJ databases">
        <title>The Draft Genome Sequence and Annotation of the Desert Woodrat Neotoma lepida.</title>
        <authorList>
            <person name="Campbell M."/>
            <person name="Oakeson K.F."/>
            <person name="Yandell M."/>
            <person name="Halpert J.R."/>
            <person name="Dearing D."/>
        </authorList>
    </citation>
    <scope>NUCLEOTIDE SEQUENCE [LARGE SCALE GENOMIC DNA]</scope>
    <source>
        <strain evidence="3">417</strain>
        <tissue evidence="3">Liver</tissue>
    </source>
</reference>
<dbReference type="STRING" id="56216.A0A1A6GRZ8"/>
<dbReference type="GO" id="GO:0006542">
    <property type="term" value="P:glutamine biosynthetic process"/>
    <property type="evidence" value="ECO:0007669"/>
    <property type="project" value="TreeGrafter"/>
</dbReference>
<dbReference type="GO" id="GO:0004356">
    <property type="term" value="F:glutamine synthetase activity"/>
    <property type="evidence" value="ECO:0007669"/>
    <property type="project" value="TreeGrafter"/>
</dbReference>
<keyword evidence="4" id="KW-1185">Reference proteome</keyword>
<dbReference type="GO" id="GO:0005737">
    <property type="term" value="C:cytoplasm"/>
    <property type="evidence" value="ECO:0007669"/>
    <property type="project" value="TreeGrafter"/>
</dbReference>
<dbReference type="OrthoDB" id="1936100at2759"/>
<gene>
    <name evidence="3" type="ORF">A6R68_03327</name>
</gene>
<dbReference type="EMBL" id="LZPO01076097">
    <property type="protein sequence ID" value="OBS68132.1"/>
    <property type="molecule type" value="Genomic_DNA"/>
</dbReference>
<dbReference type="AlphaFoldDB" id="A0A1A6GRZ8"/>
<proteinExistence type="predicted"/>
<evidence type="ECO:0000313" key="3">
    <source>
        <dbReference type="EMBL" id="OBS68132.1"/>
    </source>
</evidence>